<dbReference type="CDD" id="cd02970">
    <property type="entry name" value="PRX_like2"/>
    <property type="match status" value="1"/>
</dbReference>
<dbReference type="CDD" id="cd02136">
    <property type="entry name" value="PnbA_NfnB-like"/>
    <property type="match status" value="1"/>
</dbReference>
<comment type="similarity">
    <text evidence="2">Belongs to the nitroreductase family.</text>
</comment>
<dbReference type="InterPro" id="IPR000415">
    <property type="entry name" value="Nitroreductase-like"/>
</dbReference>
<evidence type="ECO:0000259" key="6">
    <source>
        <dbReference type="Pfam" id="PF00881"/>
    </source>
</evidence>
<protein>
    <recommendedName>
        <fullName evidence="6">Nitroreductase domain-containing protein</fullName>
    </recommendedName>
</protein>
<dbReference type="InterPro" id="IPR032801">
    <property type="entry name" value="PXL2A/B/C"/>
</dbReference>
<evidence type="ECO:0000313" key="7">
    <source>
        <dbReference type="EMBL" id="KAF4469259.1"/>
    </source>
</evidence>
<evidence type="ECO:0000256" key="5">
    <source>
        <dbReference type="ARBA" id="ARBA00023002"/>
    </source>
</evidence>
<dbReference type="Pfam" id="PF00881">
    <property type="entry name" value="Nitroreductase"/>
    <property type="match status" value="1"/>
</dbReference>
<dbReference type="EMBL" id="JAADYS010000500">
    <property type="protein sequence ID" value="KAF4469259.1"/>
    <property type="molecule type" value="Genomic_DNA"/>
</dbReference>
<accession>A0A8H4PBA4</accession>
<evidence type="ECO:0000313" key="8">
    <source>
        <dbReference type="Proteomes" id="UP000554235"/>
    </source>
</evidence>
<evidence type="ECO:0000256" key="2">
    <source>
        <dbReference type="ARBA" id="ARBA00007118"/>
    </source>
</evidence>
<sequence length="481" mass="53303">MASEETIHRTEERSAHSTVAKTILDRHSTRAFCTGREVPLEVIKECLSIAQHAPSSTNIQPWRISMVSGPPLRRLSDALSSAFENKTQLQIPPIPESYHRYRSELGHHVYGPNGYNIPRGDTEAMTRTLTSNFKFYNAPFVAVVCIDKELNNSDILSVGIYLQTLLLLLTERGLGTQISVAPTGYPDIIRKELEIGENMDILCTVGIGYENKQEQINSLKMPRDDWKENVRFIAENQLEVGKLRDGVDACETTTPTMADACEIDNGKDSRGLKVNDDLPTPEELRAAEGLEVLDSKKAAHSFKSLYSGPDSPRRVMVIFFRHFFCGGCTRYVQALAASATPEKLKAIDTGIVWIGCGDAGLIDMYIGDTGCPHPIYADASLKLFDAMGMVKVMDNGTPNNYVPQSVPQLFFEGMGKAVPRLLGSLFTGLPITKSGRPDQQGGEFLFEGDGEDKKVTWCHRMRDGRDHTDPDEMLKILGVEK</sequence>
<feature type="domain" description="Nitroreductase" evidence="6">
    <location>
        <begin position="23"/>
        <end position="209"/>
    </location>
</feature>
<dbReference type="Proteomes" id="UP000554235">
    <property type="component" value="Unassembled WGS sequence"/>
</dbReference>
<dbReference type="Gene3D" id="3.40.30.10">
    <property type="entry name" value="Glutaredoxin"/>
    <property type="match status" value="1"/>
</dbReference>
<keyword evidence="4" id="KW-0288">FMN</keyword>
<reference evidence="7 8" key="1">
    <citation type="submission" date="2020-01" db="EMBL/GenBank/DDBJ databases">
        <title>Identification and distribution of gene clusters putatively required for synthesis of sphingolipid metabolism inhibitors in phylogenetically diverse species of the filamentous fungus Fusarium.</title>
        <authorList>
            <person name="Kim H.-S."/>
            <person name="Busman M."/>
            <person name="Brown D.W."/>
            <person name="Divon H."/>
            <person name="Uhlig S."/>
            <person name="Proctor R.H."/>
        </authorList>
    </citation>
    <scope>NUCLEOTIDE SEQUENCE [LARGE SCALE GENOMIC DNA]</scope>
    <source>
        <strain evidence="7 8">NRRL 20459</strain>
    </source>
</reference>
<dbReference type="InterPro" id="IPR036249">
    <property type="entry name" value="Thioredoxin-like_sf"/>
</dbReference>
<gene>
    <name evidence="7" type="ORF">FALBO_3839</name>
</gene>
<evidence type="ECO:0000256" key="3">
    <source>
        <dbReference type="ARBA" id="ARBA00022630"/>
    </source>
</evidence>
<dbReference type="PANTHER" id="PTHR43673">
    <property type="entry name" value="NAD(P)H NITROREDUCTASE YDGI-RELATED"/>
    <property type="match status" value="1"/>
</dbReference>
<dbReference type="InterPro" id="IPR029479">
    <property type="entry name" value="Nitroreductase"/>
</dbReference>
<proteinExistence type="inferred from homology"/>
<organism evidence="7 8">
    <name type="scientific">Fusarium albosuccineum</name>
    <dbReference type="NCBI Taxonomy" id="1237068"/>
    <lineage>
        <taxon>Eukaryota</taxon>
        <taxon>Fungi</taxon>
        <taxon>Dikarya</taxon>
        <taxon>Ascomycota</taxon>
        <taxon>Pezizomycotina</taxon>
        <taxon>Sordariomycetes</taxon>
        <taxon>Hypocreomycetidae</taxon>
        <taxon>Hypocreales</taxon>
        <taxon>Nectriaceae</taxon>
        <taxon>Fusarium</taxon>
        <taxon>Fusarium decemcellulare species complex</taxon>
    </lineage>
</organism>
<dbReference type="SUPFAM" id="SSF55469">
    <property type="entry name" value="FMN-dependent nitroreductase-like"/>
    <property type="match status" value="1"/>
</dbReference>
<dbReference type="AlphaFoldDB" id="A0A8H4PBA4"/>
<dbReference type="SUPFAM" id="SSF52833">
    <property type="entry name" value="Thioredoxin-like"/>
    <property type="match status" value="1"/>
</dbReference>
<dbReference type="Pfam" id="PF13911">
    <property type="entry name" value="AhpC-TSA_2"/>
    <property type="match status" value="1"/>
</dbReference>
<dbReference type="Gene3D" id="3.40.109.10">
    <property type="entry name" value="NADH Oxidase"/>
    <property type="match status" value="1"/>
</dbReference>
<dbReference type="OrthoDB" id="41362at2759"/>
<evidence type="ECO:0000256" key="4">
    <source>
        <dbReference type="ARBA" id="ARBA00022643"/>
    </source>
</evidence>
<dbReference type="GO" id="GO:0016491">
    <property type="term" value="F:oxidoreductase activity"/>
    <property type="evidence" value="ECO:0007669"/>
    <property type="project" value="UniProtKB-KW"/>
</dbReference>
<keyword evidence="5" id="KW-0560">Oxidoreductase</keyword>
<name>A0A8H4PBA4_9HYPO</name>
<evidence type="ECO:0000256" key="1">
    <source>
        <dbReference type="ARBA" id="ARBA00001917"/>
    </source>
</evidence>
<comment type="cofactor">
    <cofactor evidence="1">
        <name>FMN</name>
        <dbReference type="ChEBI" id="CHEBI:58210"/>
    </cofactor>
</comment>
<comment type="caution">
    <text evidence="7">The sequence shown here is derived from an EMBL/GenBank/DDBJ whole genome shotgun (WGS) entry which is preliminary data.</text>
</comment>
<keyword evidence="8" id="KW-1185">Reference proteome</keyword>
<dbReference type="PANTHER" id="PTHR43673:SF2">
    <property type="entry name" value="NITROREDUCTASE"/>
    <property type="match status" value="1"/>
</dbReference>
<keyword evidence="3" id="KW-0285">Flavoprotein</keyword>